<dbReference type="InterPro" id="IPR029052">
    <property type="entry name" value="Metallo-depent_PP-like"/>
</dbReference>
<dbReference type="InterPro" id="IPR020935">
    <property type="entry name" value="PdiEstase_YfcE_CS"/>
</dbReference>
<evidence type="ECO:0000313" key="5">
    <source>
        <dbReference type="Proteomes" id="UP000323142"/>
    </source>
</evidence>
<comment type="similarity">
    <text evidence="1">Belongs to the metallophosphoesterase superfamily. YfcE family.</text>
</comment>
<dbReference type="Proteomes" id="UP000323142">
    <property type="component" value="Unassembled WGS sequence"/>
</dbReference>
<dbReference type="SUPFAM" id="SSF56300">
    <property type="entry name" value="Metallo-dependent phosphatases"/>
    <property type="match status" value="1"/>
</dbReference>
<feature type="region of interest" description="Disordered" evidence="2">
    <location>
        <begin position="1"/>
        <end position="28"/>
    </location>
</feature>
<reference evidence="4 5" key="2">
    <citation type="submission" date="2019-09" db="EMBL/GenBank/DDBJ databases">
        <authorList>
            <person name="Jin C."/>
        </authorList>
    </citation>
    <scope>NUCLEOTIDE SEQUENCE [LARGE SCALE GENOMIC DNA]</scope>
    <source>
        <strain evidence="4 5">BN140002</strain>
    </source>
</reference>
<dbReference type="AlphaFoldDB" id="A0A5B2VGX4"/>
<dbReference type="Gene3D" id="3.60.21.10">
    <property type="match status" value="1"/>
</dbReference>
<name>A0A5B2VGX4_9HYPH</name>
<feature type="domain" description="Calcineurin-like phosphoesterase" evidence="3">
    <location>
        <begin position="35"/>
        <end position="218"/>
    </location>
</feature>
<dbReference type="PROSITE" id="PS01269">
    <property type="entry name" value="UPF0025"/>
    <property type="match status" value="1"/>
</dbReference>
<dbReference type="EMBL" id="VUOA01000019">
    <property type="protein sequence ID" value="KAA2237589.1"/>
    <property type="molecule type" value="Genomic_DNA"/>
</dbReference>
<dbReference type="GO" id="GO:0016791">
    <property type="term" value="F:phosphatase activity"/>
    <property type="evidence" value="ECO:0007669"/>
    <property type="project" value="TreeGrafter"/>
</dbReference>
<dbReference type="PANTHER" id="PTHR42850:SF2">
    <property type="entry name" value="BLL5683 PROTEIN"/>
    <property type="match status" value="1"/>
</dbReference>
<evidence type="ECO:0000259" key="3">
    <source>
        <dbReference type="Pfam" id="PF12850"/>
    </source>
</evidence>
<dbReference type="InterPro" id="IPR024654">
    <property type="entry name" value="Calcineurin-like_PHP_lpxH"/>
</dbReference>
<dbReference type="OrthoDB" id="9813918at2"/>
<reference evidence="4 5" key="1">
    <citation type="submission" date="2019-09" db="EMBL/GenBank/DDBJ databases">
        <title>Salinarimonas rosea gen. nov., sp. nov., a new member of the a-2 subgroup of the Proteobacteria.</title>
        <authorList>
            <person name="Liu J."/>
        </authorList>
    </citation>
    <scope>NUCLEOTIDE SEQUENCE [LARGE SCALE GENOMIC DNA]</scope>
    <source>
        <strain evidence="4 5">BN140002</strain>
    </source>
</reference>
<evidence type="ECO:0000256" key="1">
    <source>
        <dbReference type="ARBA" id="ARBA00008950"/>
    </source>
</evidence>
<dbReference type="GO" id="GO:0005737">
    <property type="term" value="C:cytoplasm"/>
    <property type="evidence" value="ECO:0007669"/>
    <property type="project" value="TreeGrafter"/>
</dbReference>
<protein>
    <submittedName>
        <fullName evidence="4">Metallophosphoesterase family protein</fullName>
    </submittedName>
</protein>
<evidence type="ECO:0000313" key="4">
    <source>
        <dbReference type="EMBL" id="KAA2237589.1"/>
    </source>
</evidence>
<gene>
    <name evidence="4" type="ORF">F0L46_09790</name>
</gene>
<dbReference type="Pfam" id="PF12850">
    <property type="entry name" value="Metallophos_2"/>
    <property type="match status" value="1"/>
</dbReference>
<sequence>MSRAHARAGSSPAVRTKSGRTPPAASSPPHEAIVKLLILSDIHANHDALRAVPEDYDELWVLGDLVNYGPEPAEAVAWVRARASLVVQGNHDHAVAHDDDTTWSPRYRALSEATRRYTSSVLSTADKAYLGSLPERAEAEREGTTFHLLHGTPADPLRGRWPADETAWAALLAGIEADVLLCGHSHVPMLKQVGGKVVLNPGSVGQPRNGRAGGSYAVWQDGTFTLRAFEYPVEDTIGKIDALPLKLETRAELAAILRTGTV</sequence>
<dbReference type="PANTHER" id="PTHR42850">
    <property type="entry name" value="METALLOPHOSPHOESTERASE"/>
    <property type="match status" value="1"/>
</dbReference>
<dbReference type="InterPro" id="IPR011152">
    <property type="entry name" value="Pesterase_MJ0912"/>
</dbReference>
<accession>A0A5B2VGX4</accession>
<evidence type="ECO:0000256" key="2">
    <source>
        <dbReference type="SAM" id="MobiDB-lite"/>
    </source>
</evidence>
<dbReference type="InterPro" id="IPR050126">
    <property type="entry name" value="Ap4A_hydrolase"/>
</dbReference>
<dbReference type="PIRSF" id="PIRSF000883">
    <property type="entry name" value="Pesterase_MJ0912"/>
    <property type="match status" value="1"/>
</dbReference>
<comment type="caution">
    <text evidence="4">The sequence shown here is derived from an EMBL/GenBank/DDBJ whole genome shotgun (WGS) entry which is preliminary data.</text>
</comment>
<proteinExistence type="inferred from homology"/>
<organism evidence="4 5">
    <name type="scientific">Salinarimonas soli</name>
    <dbReference type="NCBI Taxonomy" id="1638099"/>
    <lineage>
        <taxon>Bacteria</taxon>
        <taxon>Pseudomonadati</taxon>
        <taxon>Pseudomonadota</taxon>
        <taxon>Alphaproteobacteria</taxon>
        <taxon>Hyphomicrobiales</taxon>
        <taxon>Salinarimonadaceae</taxon>
        <taxon>Salinarimonas</taxon>
    </lineage>
</organism>
<keyword evidence="5" id="KW-1185">Reference proteome</keyword>